<feature type="domain" description="Plant heme peroxidase family profile" evidence="12">
    <location>
        <begin position="128"/>
        <end position="427"/>
    </location>
</feature>
<dbReference type="InterPro" id="IPR002016">
    <property type="entry name" value="Haem_peroxidase"/>
</dbReference>
<comment type="caution">
    <text evidence="13">The sequence shown here is derived from an EMBL/GenBank/DDBJ whole genome shotgun (WGS) entry which is preliminary data.</text>
</comment>
<evidence type="ECO:0000313" key="13">
    <source>
        <dbReference type="EMBL" id="KKY14443.1"/>
    </source>
</evidence>
<proteinExistence type="inferred from homology"/>
<dbReference type="CDD" id="cd00649">
    <property type="entry name" value="catalase_peroxidase_1"/>
    <property type="match status" value="1"/>
</dbReference>
<keyword evidence="14" id="KW-1185">Reference proteome</keyword>
<evidence type="ECO:0000256" key="3">
    <source>
        <dbReference type="ARBA" id="ARBA00022723"/>
    </source>
</evidence>
<dbReference type="PANTHER" id="PTHR30555">
    <property type="entry name" value="HYDROPEROXIDASE I, BIFUNCTIONAL CATALASE-PEROXIDASE"/>
    <property type="match status" value="1"/>
</dbReference>
<organism evidence="13 14">
    <name type="scientific">Phaeomoniella chlamydospora</name>
    <name type="common">Phaeoacremonium chlamydosporum</name>
    <dbReference type="NCBI Taxonomy" id="158046"/>
    <lineage>
        <taxon>Eukaryota</taxon>
        <taxon>Fungi</taxon>
        <taxon>Dikarya</taxon>
        <taxon>Ascomycota</taxon>
        <taxon>Pezizomycotina</taxon>
        <taxon>Eurotiomycetes</taxon>
        <taxon>Chaetothyriomycetidae</taxon>
        <taxon>Phaeomoniellales</taxon>
        <taxon>Phaeomoniellaceae</taxon>
        <taxon>Phaeomoniella</taxon>
    </lineage>
</organism>
<feature type="active site" description="Proton acceptor" evidence="10">
    <location>
        <position position="95"/>
    </location>
</feature>
<evidence type="ECO:0000256" key="4">
    <source>
        <dbReference type="ARBA" id="ARBA00023002"/>
    </source>
</evidence>
<keyword evidence="6 10" id="KW-0376">Hydrogen peroxide</keyword>
<feature type="cross-link" description="Tryptophyl-tyrosyl-methioninium (Tyr-Met) (with Trp-94)" evidence="10">
    <location>
        <begin position="242"/>
        <end position="268"/>
    </location>
</feature>
<evidence type="ECO:0000313" key="14">
    <source>
        <dbReference type="Proteomes" id="UP000053317"/>
    </source>
</evidence>
<dbReference type="CDD" id="cd08200">
    <property type="entry name" value="catalase_peroxidase_2"/>
    <property type="match status" value="1"/>
</dbReference>
<comment type="catalytic activity">
    <reaction evidence="8 10 11">
        <text>H2O2 + AH2 = A + 2 H2O</text>
        <dbReference type="Rhea" id="RHEA:30275"/>
        <dbReference type="ChEBI" id="CHEBI:13193"/>
        <dbReference type="ChEBI" id="CHEBI:15377"/>
        <dbReference type="ChEBI" id="CHEBI:16240"/>
        <dbReference type="ChEBI" id="CHEBI:17499"/>
        <dbReference type="EC" id="1.11.1.21"/>
    </reaction>
</comment>
<dbReference type="Pfam" id="PF00141">
    <property type="entry name" value="peroxidase"/>
    <property type="match status" value="2"/>
</dbReference>
<keyword evidence="4 10" id="KW-0560">Oxidoreductase</keyword>
<comment type="catalytic activity">
    <reaction evidence="7 10 11">
        <text>2 H2O2 = O2 + 2 H2O</text>
        <dbReference type="Rhea" id="RHEA:20309"/>
        <dbReference type="ChEBI" id="CHEBI:15377"/>
        <dbReference type="ChEBI" id="CHEBI:15379"/>
        <dbReference type="ChEBI" id="CHEBI:16240"/>
        <dbReference type="EC" id="1.11.1.21"/>
    </reaction>
</comment>
<dbReference type="PROSITE" id="PS00436">
    <property type="entry name" value="PEROXIDASE_2"/>
    <property type="match status" value="1"/>
</dbReference>
<dbReference type="Proteomes" id="UP000053317">
    <property type="component" value="Unassembled WGS sequence"/>
</dbReference>
<dbReference type="AlphaFoldDB" id="A0A0G2FR95"/>
<dbReference type="PROSITE" id="PS00435">
    <property type="entry name" value="PEROXIDASE_1"/>
    <property type="match status" value="1"/>
</dbReference>
<feature type="domain" description="Plant heme peroxidase family profile" evidence="12">
    <location>
        <begin position="477"/>
        <end position="755"/>
    </location>
</feature>
<dbReference type="InterPro" id="IPR019794">
    <property type="entry name" value="Peroxidases_AS"/>
</dbReference>
<reference evidence="13 14" key="1">
    <citation type="submission" date="2015-05" db="EMBL/GenBank/DDBJ databases">
        <title>Distinctive expansion of gene families associated with plant cell wall degradation and secondary metabolism in the genomes of grapevine trunk pathogens.</title>
        <authorList>
            <person name="Lawrence D.P."/>
            <person name="Travadon R."/>
            <person name="Rolshausen P.E."/>
            <person name="Baumgartner K."/>
        </authorList>
    </citation>
    <scope>NUCLEOTIDE SEQUENCE [LARGE SCALE GENOMIC DNA]</scope>
    <source>
        <strain evidence="13">UCRPC4</strain>
    </source>
</reference>
<dbReference type="GO" id="GO:0042744">
    <property type="term" value="P:hydrogen peroxide catabolic process"/>
    <property type="evidence" value="ECO:0007669"/>
    <property type="project" value="UniProtKB-KW"/>
</dbReference>
<evidence type="ECO:0000256" key="11">
    <source>
        <dbReference type="RuleBase" id="RU003451"/>
    </source>
</evidence>
<dbReference type="GO" id="GO:0020037">
    <property type="term" value="F:heme binding"/>
    <property type="evidence" value="ECO:0007669"/>
    <property type="project" value="InterPro"/>
</dbReference>
<dbReference type="GO" id="GO:0070301">
    <property type="term" value="P:cellular response to hydrogen peroxide"/>
    <property type="evidence" value="ECO:0007669"/>
    <property type="project" value="TreeGrafter"/>
</dbReference>
<dbReference type="InterPro" id="IPR010255">
    <property type="entry name" value="Haem_peroxidase_sf"/>
</dbReference>
<dbReference type="PRINTS" id="PR00460">
    <property type="entry name" value="BPEROXIDASE"/>
</dbReference>
<dbReference type="HAMAP" id="MF_01961">
    <property type="entry name" value="Catal_peroxid"/>
    <property type="match status" value="1"/>
</dbReference>
<dbReference type="OrthoDB" id="407695at2759"/>
<dbReference type="PROSITE" id="PS50873">
    <property type="entry name" value="PEROXIDASE_4"/>
    <property type="match status" value="2"/>
</dbReference>
<evidence type="ECO:0000256" key="9">
    <source>
        <dbReference type="ARBA" id="ARBA00074141"/>
    </source>
</evidence>
<dbReference type="FunFam" id="1.10.420.10:FF:000004">
    <property type="entry name" value="Catalase-peroxidase"/>
    <property type="match status" value="1"/>
</dbReference>
<name>A0A0G2FR95_PHACM</name>
<dbReference type="SUPFAM" id="SSF48113">
    <property type="entry name" value="Heme-dependent peroxidases"/>
    <property type="match status" value="2"/>
</dbReference>
<evidence type="ECO:0000256" key="2">
    <source>
        <dbReference type="ARBA" id="ARBA00022617"/>
    </source>
</evidence>
<dbReference type="FunFam" id="1.10.420.10:FF:000002">
    <property type="entry name" value="Catalase-peroxidase"/>
    <property type="match status" value="1"/>
</dbReference>
<dbReference type="PRINTS" id="PR00458">
    <property type="entry name" value="PEROXIDASE"/>
</dbReference>
<protein>
    <recommendedName>
        <fullName evidence="9 10">Catalase-peroxidase</fullName>
        <shortName evidence="10">CP</shortName>
        <ecNumber evidence="10 11">1.11.1.21</ecNumber>
    </recommendedName>
    <alternativeName>
        <fullName evidence="10">Peroxidase/catalase</fullName>
    </alternativeName>
</protein>
<keyword evidence="1 10" id="KW-0575">Peroxidase</keyword>
<dbReference type="Gene3D" id="1.10.420.10">
    <property type="entry name" value="Peroxidase, domain 2"/>
    <property type="match status" value="2"/>
</dbReference>
<evidence type="ECO:0000256" key="7">
    <source>
        <dbReference type="ARBA" id="ARBA00049145"/>
    </source>
</evidence>
<evidence type="ECO:0000256" key="6">
    <source>
        <dbReference type="ARBA" id="ARBA00023324"/>
    </source>
</evidence>
<dbReference type="GO" id="GO:0004096">
    <property type="term" value="F:catalase activity"/>
    <property type="evidence" value="ECO:0007669"/>
    <property type="project" value="UniProtKB-UniRule"/>
</dbReference>
<evidence type="ECO:0000259" key="12">
    <source>
        <dbReference type="PROSITE" id="PS50873"/>
    </source>
</evidence>
<gene>
    <name evidence="10" type="primary">katG</name>
    <name evidence="13" type="ORF">UCRPC4_g06719</name>
</gene>
<keyword evidence="2 10" id="KW-0349">Heme</keyword>
<sequence>MAECPAHSSIRTANVGGGGTRNRDWWPDELKLNILRQHTAVTNPLSKDFDYAAAFKSLDYNALKKDLHALMTDSQEWWPADFGHYGGLFIRMAWHSAGTYRVFDGRGGGGEGQQRFAPLNSWPDNVSLDKARRLLWPIKQKYGNKISWADLLLLTGNVALESMGFKPFGFAGGRADTWEADESVYWGGETTWLGNDVRYSDGNVGLKGSGVVDSDEHKKDHSDIHSRDLEKPLAAAHMGLIYVNPEGPDGVPDPVAAARDIRTTFGRMAMDDEETVALIAGGHTFGKTHGAAPSQHVGKEPAGASIEQQGLGWDNSFNSGKGPHTITSGLEVIWTKTPTKWSNNYLEYLFKYEWELTKSPAGANQWKAKDAQAFIPDAYDANKKHLPTMLTTDLSLRFDPAYEKISRRFLENPDQLADAFSRAWFKLLHRDMGPRTRWLGPEVPTEELIWEDPIPAVNHPLIGDSDIAALKKEILGSGVDGTKFLSTAWASASTFRGSDKRGGANGARIRLAPQKDWKVNNPQQLSEVLSALEGVQKSFNGSQTDGKKVSLADLIVLAGSAALEKAAGVPVPFTPGRMDASQEQTDIASFEHLEPLVDGFRNYGKSTSRVRTEQFLVDRAHLLTLSAPELTVLVGGLRTLNTNYDGSSHGVFTKRPGQLTNDFFVNLLDTNTAWKESGDEIYEGVDRKSGEKKWTATRADLVFGSHAELRAIAEVYGSADGQEKLVKDFVAAWDKVMNLDRFDLTASASSGKARL</sequence>
<dbReference type="EMBL" id="LCWF01000224">
    <property type="protein sequence ID" value="KKY14443.1"/>
    <property type="molecule type" value="Genomic_DNA"/>
</dbReference>
<dbReference type="InterPro" id="IPR019793">
    <property type="entry name" value="Peroxidases_heam-ligand_BS"/>
</dbReference>
<evidence type="ECO:0000256" key="10">
    <source>
        <dbReference type="HAMAP-Rule" id="MF_03108"/>
    </source>
</evidence>
<dbReference type="NCBIfam" id="NF011635">
    <property type="entry name" value="PRK15061.1"/>
    <property type="match status" value="1"/>
</dbReference>
<evidence type="ECO:0000256" key="1">
    <source>
        <dbReference type="ARBA" id="ARBA00022559"/>
    </source>
</evidence>
<feature type="binding site" description="axial binding residue" evidence="10">
    <location>
        <position position="283"/>
    </location>
    <ligand>
        <name>heme</name>
        <dbReference type="ChEBI" id="CHEBI:30413"/>
    </ligand>
    <ligandPart>
        <name>Fe</name>
        <dbReference type="ChEBI" id="CHEBI:18248"/>
    </ligandPart>
</feature>
<comment type="similarity">
    <text evidence="10 11">Belongs to the peroxidase family. Peroxidase/catalase subfamily.</text>
</comment>
<dbReference type="GO" id="GO:0046872">
    <property type="term" value="F:metal ion binding"/>
    <property type="evidence" value="ECO:0007669"/>
    <property type="project" value="UniProtKB-KW"/>
</dbReference>
<keyword evidence="3 10" id="KW-0479">Metal-binding</keyword>
<dbReference type="PANTHER" id="PTHR30555:SF0">
    <property type="entry name" value="CATALASE-PEROXIDASE"/>
    <property type="match status" value="1"/>
</dbReference>
<keyword evidence="5 10" id="KW-0408">Iron</keyword>
<dbReference type="EC" id="1.11.1.21" evidence="10 11"/>
<comment type="PTM">
    <text evidence="10">Formation of the three residue Trp-Tyr-Met cross-link is important for the catalase, but not the peroxidase activity of the enzyme.</text>
</comment>
<evidence type="ECO:0000256" key="8">
    <source>
        <dbReference type="ARBA" id="ARBA00051651"/>
    </source>
</evidence>
<dbReference type="FunFam" id="1.10.520.10:FF:000002">
    <property type="entry name" value="Catalase-peroxidase"/>
    <property type="match status" value="1"/>
</dbReference>
<dbReference type="Gene3D" id="1.10.520.10">
    <property type="match status" value="2"/>
</dbReference>
<dbReference type="InterPro" id="IPR000763">
    <property type="entry name" value="Catalase_peroxidase"/>
</dbReference>
<comment type="cofactor">
    <cofactor evidence="10">
        <name>heme b</name>
        <dbReference type="ChEBI" id="CHEBI:60344"/>
    </cofactor>
    <text evidence="10">Binds 1 heme b (iron(II)-protoporphyrin IX) group per monomer.</text>
</comment>
<accession>A0A0G2FR95</accession>
<feature type="site" description="Transition state stabilizer" evidence="10">
    <location>
        <position position="91"/>
    </location>
</feature>
<evidence type="ECO:0000256" key="5">
    <source>
        <dbReference type="ARBA" id="ARBA00023004"/>
    </source>
</evidence>
<reference evidence="13 14" key="2">
    <citation type="submission" date="2015-05" db="EMBL/GenBank/DDBJ databases">
        <authorList>
            <person name="Morales-Cruz A."/>
            <person name="Amrine K.C."/>
            <person name="Cantu D."/>
        </authorList>
    </citation>
    <scope>NUCLEOTIDE SEQUENCE [LARGE SCALE GENOMIC DNA]</scope>
    <source>
        <strain evidence="13">UCRPC4</strain>
    </source>
</reference>
<comment type="caution">
    <text evidence="10">Lacks conserved residue(s) required for the propagation of feature annotation.</text>
</comment>
<dbReference type="GO" id="GO:0005829">
    <property type="term" value="C:cytosol"/>
    <property type="evidence" value="ECO:0007669"/>
    <property type="project" value="TreeGrafter"/>
</dbReference>
<dbReference type="NCBIfam" id="TIGR00198">
    <property type="entry name" value="cat_per_HPI"/>
    <property type="match status" value="1"/>
</dbReference>